<dbReference type="PANTHER" id="PTHR43394:SF27">
    <property type="entry name" value="ATP-DEPENDENT TRANSLOCASE ABCB1-LIKE"/>
    <property type="match status" value="1"/>
</dbReference>
<dbReference type="Pfam" id="PF00664">
    <property type="entry name" value="ABC_membrane"/>
    <property type="match status" value="2"/>
</dbReference>
<protein>
    <recommendedName>
        <fullName evidence="14">ABC transporter</fullName>
    </recommendedName>
</protein>
<dbReference type="eggNOG" id="KOG0055">
    <property type="taxonomic scope" value="Eukaryota"/>
</dbReference>
<dbReference type="OrthoDB" id="6500128at2759"/>
<evidence type="ECO:0000313" key="13">
    <source>
        <dbReference type="Proteomes" id="UP000001056"/>
    </source>
</evidence>
<keyword evidence="4 9" id="KW-0812">Transmembrane</keyword>
<dbReference type="RefSeq" id="XP_001226671.1">
    <property type="nucleotide sequence ID" value="XM_001226670.1"/>
</dbReference>
<dbReference type="GO" id="GO:0005524">
    <property type="term" value="F:ATP binding"/>
    <property type="evidence" value="ECO:0007669"/>
    <property type="project" value="UniProtKB-KW"/>
</dbReference>
<evidence type="ECO:0000256" key="8">
    <source>
        <dbReference type="ARBA" id="ARBA00023136"/>
    </source>
</evidence>
<comment type="similarity">
    <text evidence="3">Belongs to the ABC transporter superfamily. ABCB family. Multidrug resistance exporter (TC 3.A.1.201) subfamily.</text>
</comment>
<feature type="transmembrane region" description="Helical" evidence="9">
    <location>
        <begin position="842"/>
        <end position="860"/>
    </location>
</feature>
<dbReference type="Proteomes" id="UP000001056">
    <property type="component" value="Unassembled WGS sequence"/>
</dbReference>
<dbReference type="STRING" id="306901.Q2GTG0"/>
<dbReference type="CDD" id="cd18578">
    <property type="entry name" value="ABC_6TM_Pgp_ABCB1_D2_like"/>
    <property type="match status" value="1"/>
</dbReference>
<gene>
    <name evidence="12" type="ORF">CHGG_08744</name>
</gene>
<dbReference type="InterPro" id="IPR017871">
    <property type="entry name" value="ABC_transporter-like_CS"/>
</dbReference>
<name>Q2GTG0_CHAGB</name>
<feature type="transmembrane region" description="Helical" evidence="9">
    <location>
        <begin position="816"/>
        <end position="836"/>
    </location>
</feature>
<feature type="transmembrane region" description="Helical" evidence="9">
    <location>
        <begin position="282"/>
        <end position="303"/>
    </location>
</feature>
<feature type="transmembrane region" description="Helical" evidence="9">
    <location>
        <begin position="85"/>
        <end position="107"/>
    </location>
</feature>
<dbReference type="InterPro" id="IPR003593">
    <property type="entry name" value="AAA+_ATPase"/>
</dbReference>
<evidence type="ECO:0000313" key="12">
    <source>
        <dbReference type="EMBL" id="EAQ84730.1"/>
    </source>
</evidence>
<dbReference type="InterPro" id="IPR036640">
    <property type="entry name" value="ABC1_TM_sf"/>
</dbReference>
<dbReference type="PANTHER" id="PTHR43394">
    <property type="entry name" value="ATP-DEPENDENT PERMEASE MDL1, MITOCHONDRIAL"/>
    <property type="match status" value="1"/>
</dbReference>
<keyword evidence="5" id="KW-0547">Nucleotide-binding</keyword>
<dbReference type="GO" id="GO:0015421">
    <property type="term" value="F:ABC-type oligopeptide transporter activity"/>
    <property type="evidence" value="ECO:0007669"/>
    <property type="project" value="TreeGrafter"/>
</dbReference>
<dbReference type="GeneID" id="4395570"/>
<feature type="transmembrane region" description="Helical" evidence="9">
    <location>
        <begin position="154"/>
        <end position="184"/>
    </location>
</feature>
<dbReference type="GO" id="GO:0090374">
    <property type="term" value="P:oligopeptide export from mitochondrion"/>
    <property type="evidence" value="ECO:0007669"/>
    <property type="project" value="TreeGrafter"/>
</dbReference>
<dbReference type="Gene3D" id="3.40.50.300">
    <property type="entry name" value="P-loop containing nucleotide triphosphate hydrolases"/>
    <property type="match status" value="2"/>
</dbReference>
<dbReference type="SMART" id="SM00382">
    <property type="entry name" value="AAA"/>
    <property type="match status" value="1"/>
</dbReference>
<evidence type="ECO:0000256" key="5">
    <source>
        <dbReference type="ARBA" id="ARBA00022741"/>
    </source>
</evidence>
<organism evidence="12 13">
    <name type="scientific">Chaetomium globosum (strain ATCC 6205 / CBS 148.51 / DSM 1962 / NBRC 6347 / NRRL 1970)</name>
    <name type="common">Soil fungus</name>
    <dbReference type="NCBI Taxonomy" id="306901"/>
    <lineage>
        <taxon>Eukaryota</taxon>
        <taxon>Fungi</taxon>
        <taxon>Dikarya</taxon>
        <taxon>Ascomycota</taxon>
        <taxon>Pezizomycotina</taxon>
        <taxon>Sordariomycetes</taxon>
        <taxon>Sordariomycetidae</taxon>
        <taxon>Sordariales</taxon>
        <taxon>Chaetomiaceae</taxon>
        <taxon>Chaetomium</taxon>
    </lineage>
</organism>
<evidence type="ECO:0000256" key="1">
    <source>
        <dbReference type="ARBA" id="ARBA00004141"/>
    </source>
</evidence>
<evidence type="ECO:0000259" key="10">
    <source>
        <dbReference type="PROSITE" id="PS50893"/>
    </source>
</evidence>
<dbReference type="GO" id="GO:0005743">
    <property type="term" value="C:mitochondrial inner membrane"/>
    <property type="evidence" value="ECO:0007669"/>
    <property type="project" value="TreeGrafter"/>
</dbReference>
<feature type="transmembrane region" description="Helical" evidence="9">
    <location>
        <begin position="924"/>
        <end position="945"/>
    </location>
</feature>
<dbReference type="HOGENOM" id="CLU_000604_17_8_1"/>
<dbReference type="VEuPathDB" id="FungiDB:CHGG_08744"/>
<dbReference type="GO" id="GO:0016887">
    <property type="term" value="F:ATP hydrolysis activity"/>
    <property type="evidence" value="ECO:0007669"/>
    <property type="project" value="InterPro"/>
</dbReference>
<dbReference type="InterPro" id="IPR027417">
    <property type="entry name" value="P-loop_NTPase"/>
</dbReference>
<accession>Q2GTG0</accession>
<feature type="transmembrane region" description="Helical" evidence="9">
    <location>
        <begin position="41"/>
        <end position="64"/>
    </location>
</feature>
<comment type="subcellular location">
    <subcellularLocation>
        <location evidence="2">Endomembrane system</location>
    </subcellularLocation>
    <subcellularLocation>
        <location evidence="1">Membrane</location>
        <topology evidence="1">Multi-pass membrane protein</topology>
    </subcellularLocation>
</comment>
<dbReference type="AlphaFoldDB" id="Q2GTG0"/>
<dbReference type="PROSITE" id="PS50929">
    <property type="entry name" value="ABC_TM1F"/>
    <property type="match status" value="2"/>
</dbReference>
<dbReference type="Pfam" id="PF00005">
    <property type="entry name" value="ABC_tran"/>
    <property type="match status" value="1"/>
</dbReference>
<evidence type="ECO:0000256" key="2">
    <source>
        <dbReference type="ARBA" id="ARBA00004308"/>
    </source>
</evidence>
<feature type="domain" description="ABC transmembrane type-1" evidence="11">
    <location>
        <begin position="698"/>
        <end position="971"/>
    </location>
</feature>
<keyword evidence="8 9" id="KW-0472">Membrane</keyword>
<dbReference type="InterPro" id="IPR011527">
    <property type="entry name" value="ABC1_TM_dom"/>
</dbReference>
<evidence type="ECO:0000256" key="6">
    <source>
        <dbReference type="ARBA" id="ARBA00022840"/>
    </source>
</evidence>
<keyword evidence="7 9" id="KW-1133">Transmembrane helix</keyword>
<dbReference type="SUPFAM" id="SSF52540">
    <property type="entry name" value="P-loop containing nucleoside triphosphate hydrolases"/>
    <property type="match status" value="2"/>
</dbReference>
<feature type="domain" description="ABC transporter" evidence="10">
    <location>
        <begin position="345"/>
        <end position="620"/>
    </location>
</feature>
<keyword evidence="13" id="KW-1185">Reference proteome</keyword>
<dbReference type="EMBL" id="CH408034">
    <property type="protein sequence ID" value="EAQ84730.1"/>
    <property type="molecule type" value="Genomic_DNA"/>
</dbReference>
<evidence type="ECO:0000259" key="11">
    <source>
        <dbReference type="PROSITE" id="PS50929"/>
    </source>
</evidence>
<sequence length="1112" mass="121538">MAHSSPPATEEKRPSLPGSQRKTALRDFIRIFSFSTWLDKAIFVVALVSSLGVGATMPAMNIIFGRMVGSFTGYFSADPSTTYEMFNDAINTCALYLVGLFGIRLALDYVAYPVSTLDVLPPGQTAAIITLTASTLQSGISQKLSALLQAVSTVVSAFIIAMCYSWSLALITSSGLVLIIATYVTTTPPLVKRLNEVQHADIQASTAANEVFSSVRMVAACGAEEKMLRRYAKWVDESRRRGLKMSPIIAIQQAPIQFAVYSTFGLSFWYSLKMHMDLQISSAETLIVVLMSVMLMTTAISGITAPLSAAARAAGAATIFYSIIDAPKPDKSGVKHPEVSASADIVLDHVNFAYPTRPGLKVLDELCLRFPAGKVTAIAGPSGSGKSTIVGLLERWYEIESPDSGHKSLSWRNGSITIGGRPLREIDLKWWRNQIGLVQQEPCLFNNTIYANVEFGLIGTEWESSDTETKEHLVKQACIEAFADEFINRLPDVGLLASPIATSTGADTHQGYSTTVGDAGIKLSGGQRQRLAIARSIVKRPKILILDEATSSIDVRGEQVVQAALDKVSKNRTTLVIAHRLATIRKADNIIVLRKGVAVQQGTHDDLMAQTGGAYFALATAQQLATASEEQEADILPTGNVEVTEKKSMATIATETTLVESASDRGGDSEAQSKARGFWRTFFLLLGEQKHRRMWYTILLLSAIGGGSSQPIQAYLFATELTLFQFWGDWLPAAANFWSLMFVMLALFVAASYFALGWSSSTIAFHITHYYRGEYFSNILSKSVAFFDTDAHSVGALTAQLATDPSQLQELLGTNMAFVAISILNIVGCSAIAFYFGWKLTIVTLCSSMPLIIGAAFFRIRHERQFEKMNDEVFAESAKFATESIGAFRTVSALTLEDTITRRYKTLLREHINKAFWKSSWTTLVFAAADSVVLLCMAFVLWYGGGLMLKGEYTSFQYMVVYIAVMQVNPPPPYIVTRPLICSGGSRYRAMAQPFAEYVSSLCSLDSKLTAETDLAKASLSANRIISMRGTDQVNGKLISLDVGNIGEDDMGVKVQFQNVWFRYPTRDVPILNGLNLTIEKGQFAAIVGPSDFTPRTPAELPTMVWIFLILT</sequence>
<dbReference type="PROSITE" id="PS00211">
    <property type="entry name" value="ABC_TRANSPORTER_1"/>
    <property type="match status" value="1"/>
</dbReference>
<evidence type="ECO:0000256" key="7">
    <source>
        <dbReference type="ARBA" id="ARBA00022989"/>
    </source>
</evidence>
<feature type="transmembrane region" description="Helical" evidence="9">
    <location>
        <begin position="737"/>
        <end position="756"/>
    </location>
</feature>
<evidence type="ECO:0000256" key="3">
    <source>
        <dbReference type="ARBA" id="ARBA00007577"/>
    </source>
</evidence>
<dbReference type="SUPFAM" id="SSF90123">
    <property type="entry name" value="ABC transporter transmembrane region"/>
    <property type="match status" value="2"/>
</dbReference>
<dbReference type="InParanoid" id="Q2GTG0"/>
<dbReference type="InterPro" id="IPR039421">
    <property type="entry name" value="Type_1_exporter"/>
</dbReference>
<dbReference type="Gene3D" id="1.20.1560.10">
    <property type="entry name" value="ABC transporter type 1, transmembrane domain"/>
    <property type="match status" value="1"/>
</dbReference>
<proteinExistence type="inferred from homology"/>
<dbReference type="PROSITE" id="PS50893">
    <property type="entry name" value="ABC_TRANSPORTER_2"/>
    <property type="match status" value="1"/>
</dbReference>
<dbReference type="GO" id="GO:0012505">
    <property type="term" value="C:endomembrane system"/>
    <property type="evidence" value="ECO:0007669"/>
    <property type="project" value="UniProtKB-SubCell"/>
</dbReference>
<dbReference type="OMA" id="WYEMDGD"/>
<feature type="transmembrane region" description="Helical" evidence="9">
    <location>
        <begin position="694"/>
        <end position="717"/>
    </location>
</feature>
<feature type="transmembrane region" description="Helical" evidence="9">
    <location>
        <begin position="248"/>
        <end position="270"/>
    </location>
</feature>
<evidence type="ECO:0008006" key="14">
    <source>
        <dbReference type="Google" id="ProtNLM"/>
    </source>
</evidence>
<keyword evidence="6" id="KW-0067">ATP-binding</keyword>
<evidence type="ECO:0000256" key="4">
    <source>
        <dbReference type="ARBA" id="ARBA00022692"/>
    </source>
</evidence>
<evidence type="ECO:0000256" key="9">
    <source>
        <dbReference type="SAM" id="Phobius"/>
    </source>
</evidence>
<feature type="domain" description="ABC transmembrane type-1" evidence="11">
    <location>
        <begin position="44"/>
        <end position="312"/>
    </location>
</feature>
<dbReference type="FunFam" id="3.40.50.300:FF:001530">
    <property type="entry name" value="ABC multidrug transporter (Eurofung)"/>
    <property type="match status" value="1"/>
</dbReference>
<dbReference type="InterPro" id="IPR003439">
    <property type="entry name" value="ABC_transporter-like_ATP-bd"/>
</dbReference>
<reference evidence="13" key="1">
    <citation type="journal article" date="2015" name="Genome Announc.">
        <title>Draft genome sequence of the cellulolytic fungus Chaetomium globosum.</title>
        <authorList>
            <person name="Cuomo C.A."/>
            <person name="Untereiner W.A."/>
            <person name="Ma L.-J."/>
            <person name="Grabherr M."/>
            <person name="Birren B.W."/>
        </authorList>
    </citation>
    <scope>NUCLEOTIDE SEQUENCE [LARGE SCALE GENOMIC DNA]</scope>
    <source>
        <strain evidence="13">ATCC 6205 / CBS 148.51 / DSM 1962 / NBRC 6347 / NRRL 1970</strain>
    </source>
</reference>
<dbReference type="CDD" id="cd18577">
    <property type="entry name" value="ABC_6TM_Pgp_ABCB1_D1_like"/>
    <property type="match status" value="1"/>
</dbReference>